<organism evidence="2 3">
    <name type="scientific">Prunus avium</name>
    <name type="common">Cherry</name>
    <name type="synonym">Cerasus avium</name>
    <dbReference type="NCBI Taxonomy" id="42229"/>
    <lineage>
        <taxon>Eukaryota</taxon>
        <taxon>Viridiplantae</taxon>
        <taxon>Streptophyta</taxon>
        <taxon>Embryophyta</taxon>
        <taxon>Tracheophyta</taxon>
        <taxon>Spermatophyta</taxon>
        <taxon>Magnoliopsida</taxon>
        <taxon>eudicotyledons</taxon>
        <taxon>Gunneridae</taxon>
        <taxon>Pentapetalae</taxon>
        <taxon>rosids</taxon>
        <taxon>fabids</taxon>
        <taxon>Rosales</taxon>
        <taxon>Rosaceae</taxon>
        <taxon>Amygdaloideae</taxon>
        <taxon>Amygdaleae</taxon>
        <taxon>Prunus</taxon>
    </lineage>
</organism>
<dbReference type="InterPro" id="IPR002156">
    <property type="entry name" value="RNaseH_domain"/>
</dbReference>
<dbReference type="Gene3D" id="3.30.420.10">
    <property type="entry name" value="Ribonuclease H-like superfamily/Ribonuclease H"/>
    <property type="match status" value="1"/>
</dbReference>
<protein>
    <submittedName>
        <fullName evidence="3">Uncharacterized protein LOC110768577</fullName>
    </submittedName>
</protein>
<gene>
    <name evidence="3" type="primary">LOC110768577</name>
</gene>
<dbReference type="GO" id="GO:0004523">
    <property type="term" value="F:RNA-DNA hybrid ribonuclease activity"/>
    <property type="evidence" value="ECO:0007669"/>
    <property type="project" value="InterPro"/>
</dbReference>
<dbReference type="KEGG" id="pavi:110768577"/>
<dbReference type="InterPro" id="IPR012337">
    <property type="entry name" value="RNaseH-like_sf"/>
</dbReference>
<dbReference type="GO" id="GO:0003676">
    <property type="term" value="F:nucleic acid binding"/>
    <property type="evidence" value="ECO:0007669"/>
    <property type="project" value="InterPro"/>
</dbReference>
<dbReference type="SUPFAM" id="SSF53098">
    <property type="entry name" value="Ribonuclease H-like"/>
    <property type="match status" value="1"/>
</dbReference>
<keyword evidence="2" id="KW-1185">Reference proteome</keyword>
<dbReference type="PANTHER" id="PTHR47723:SF24">
    <property type="entry name" value="RNASE H TYPE-1 DOMAIN-CONTAINING PROTEIN"/>
    <property type="match status" value="1"/>
</dbReference>
<proteinExistence type="predicted"/>
<evidence type="ECO:0000313" key="2">
    <source>
        <dbReference type="Proteomes" id="UP000515124"/>
    </source>
</evidence>
<dbReference type="InterPro" id="IPR044730">
    <property type="entry name" value="RNase_H-like_dom_plant"/>
</dbReference>
<accession>A0A6P5TKI8</accession>
<dbReference type="AlphaFoldDB" id="A0A6P5TKI8"/>
<dbReference type="PANTHER" id="PTHR47723">
    <property type="entry name" value="OS05G0353850 PROTEIN"/>
    <property type="match status" value="1"/>
</dbReference>
<feature type="domain" description="RNase H type-1" evidence="1">
    <location>
        <begin position="55"/>
        <end position="176"/>
    </location>
</feature>
<dbReference type="CDD" id="cd06222">
    <property type="entry name" value="RNase_H_like"/>
    <property type="match status" value="1"/>
</dbReference>
<evidence type="ECO:0000313" key="3">
    <source>
        <dbReference type="RefSeq" id="XP_021828043.1"/>
    </source>
</evidence>
<reference evidence="3" key="1">
    <citation type="submission" date="2025-08" db="UniProtKB">
        <authorList>
            <consortium name="RefSeq"/>
        </authorList>
    </citation>
    <scope>IDENTIFICATION</scope>
</reference>
<dbReference type="InterPro" id="IPR036397">
    <property type="entry name" value="RNaseH_sf"/>
</dbReference>
<sequence length="180" mass="20080">MIIFMVKVYIIPPIFLRGVLSSLKNFINLKTNHVVVGLIRIRFGVVPPEGFYKLNVNGATDNAIGLHSIGAIVRNEYGVFMGSLAMQSPHGVSILATELQAIYRGVLFATVAGFFPLFIETDSSEAVMMINSWETIWATVGNIVDDVRDLFVQFSLKEVQFRLRECNKVAHAIAYFALHE</sequence>
<name>A0A6P5TKI8_PRUAV</name>
<dbReference type="RefSeq" id="XP_021828043.1">
    <property type="nucleotide sequence ID" value="XM_021972351.1"/>
</dbReference>
<dbReference type="GeneID" id="110768577"/>
<dbReference type="Gramene" id="Pav_sc0001528.1_g260.1.br:mrna">
    <property type="protein sequence ID" value="Pav_sc0001528.1_g260.1.br:CDS:1"/>
    <property type="gene ID" value="Pav_sc0001528.1_g260.1.br"/>
</dbReference>
<dbReference type="InterPro" id="IPR053151">
    <property type="entry name" value="RNase_H-like"/>
</dbReference>
<evidence type="ECO:0000259" key="1">
    <source>
        <dbReference type="Pfam" id="PF13456"/>
    </source>
</evidence>
<dbReference type="Proteomes" id="UP000515124">
    <property type="component" value="Unplaced"/>
</dbReference>
<dbReference type="Pfam" id="PF13456">
    <property type="entry name" value="RVT_3"/>
    <property type="match status" value="1"/>
</dbReference>